<dbReference type="InterPro" id="IPR024083">
    <property type="entry name" value="Fumarase/histidase_N"/>
</dbReference>
<comment type="catalytic activity">
    <reaction evidence="6">
        <text>2-(N(omega)-L-arginino)succinate = fumarate + L-arginine</text>
        <dbReference type="Rhea" id="RHEA:24020"/>
        <dbReference type="ChEBI" id="CHEBI:29806"/>
        <dbReference type="ChEBI" id="CHEBI:32682"/>
        <dbReference type="ChEBI" id="CHEBI:57472"/>
        <dbReference type="EC" id="4.3.2.1"/>
    </reaction>
</comment>
<dbReference type="Pfam" id="PF14698">
    <property type="entry name" value="ASL_C2"/>
    <property type="match status" value="1"/>
</dbReference>
<evidence type="ECO:0000256" key="1">
    <source>
        <dbReference type="ARBA" id="ARBA00004941"/>
    </source>
</evidence>
<comment type="similarity">
    <text evidence="6">Belongs to the lyase 1 family. Argininosuccinate lyase subfamily.</text>
</comment>
<dbReference type="Proteomes" id="UP000242754">
    <property type="component" value="Unassembled WGS sequence"/>
</dbReference>
<dbReference type="InterPro" id="IPR008948">
    <property type="entry name" value="L-Aspartase-like"/>
</dbReference>
<dbReference type="Gene3D" id="1.10.40.30">
    <property type="entry name" value="Fumarase/aspartase (C-terminal domain)"/>
    <property type="match status" value="1"/>
</dbReference>
<sequence>MAIWSNNYHGSMNEKAFQFNASIDADARLVYADIAGSIAHAKMLGHTGIIPADEADALVNELGKMNDELQDGTLAIDFSEEDIHSFLEAELTRRLGAIGKKVHTGRSRNDQVATALKLYAVSELDHLTTLAANVVLALSEKAEQHLETIMPGYTHLQRAQPITFAHHLMAYAEMFLRDKSRLEDNLERLLHYMPLGSAALATTTLPLDRAYTAEALGFKDFSQNSLDGVSDRDYSLELLADMSIIMVHISRFAEEIIIWSSQEFGFVKLRDTFSSGSSIMPQKKNPDIAELLRGKSGRVFGDLMGVLTLMKGLPLAYNKDMQEEKELLFDALDTVIFCLEIIPPMLGDMDVNAEAMLTASQKGYLNATDCADFLVEKGVPFRDAYQITGNILQECEDNNLTLEDFPLEMYKKHSDAFDEGIYKKVDLKECVVRRNVAGGPAPERVKEHIDAVKEKLKDYQIIS</sequence>
<gene>
    <name evidence="6" type="primary">argH</name>
    <name evidence="9" type="ORF">Tpal_1551</name>
</gene>
<evidence type="ECO:0000259" key="7">
    <source>
        <dbReference type="Pfam" id="PF00206"/>
    </source>
</evidence>
<evidence type="ECO:0000256" key="6">
    <source>
        <dbReference type="HAMAP-Rule" id="MF_00006"/>
    </source>
</evidence>
<keyword evidence="5 6" id="KW-0456">Lyase</keyword>
<protein>
    <recommendedName>
        <fullName evidence="2 6">Argininosuccinate lyase</fullName>
        <shortName evidence="6">ASAL</shortName>
        <ecNumber evidence="2 6">4.3.2.1</ecNumber>
    </recommendedName>
    <alternativeName>
        <fullName evidence="6">Arginosuccinase</fullName>
    </alternativeName>
</protein>
<keyword evidence="4 6" id="KW-0028">Amino-acid biosynthesis</keyword>
<evidence type="ECO:0000256" key="2">
    <source>
        <dbReference type="ARBA" id="ARBA00012338"/>
    </source>
</evidence>
<dbReference type="FunFam" id="1.20.200.10:FF:000015">
    <property type="entry name" value="argininosuccinate lyase isoform X2"/>
    <property type="match status" value="1"/>
</dbReference>
<keyword evidence="6" id="KW-0963">Cytoplasm</keyword>
<dbReference type="HAMAP" id="MF_00006">
    <property type="entry name" value="Arg_succ_lyase"/>
    <property type="match status" value="1"/>
</dbReference>
<dbReference type="PRINTS" id="PR00145">
    <property type="entry name" value="ARGSUCLYASE"/>
</dbReference>
<dbReference type="InterPro" id="IPR020557">
    <property type="entry name" value="Fumarate_lyase_CS"/>
</dbReference>
<dbReference type="PRINTS" id="PR00149">
    <property type="entry name" value="FUMRATELYASE"/>
</dbReference>
<reference evidence="9 10" key="1">
    <citation type="submission" date="2016-02" db="EMBL/GenBank/DDBJ databases">
        <authorList>
            <person name="Wen L."/>
            <person name="He K."/>
            <person name="Yang H."/>
        </authorList>
    </citation>
    <scope>NUCLEOTIDE SEQUENCE [LARGE SCALE GENOMIC DNA]</scope>
    <source>
        <strain evidence="9">Trichococcus palustris</strain>
    </source>
</reference>
<dbReference type="OrthoDB" id="9769623at2"/>
<dbReference type="InterPro" id="IPR022761">
    <property type="entry name" value="Fumarate_lyase_N"/>
</dbReference>
<dbReference type="EC" id="4.3.2.1" evidence="2 6"/>
<organism evidence="9 10">
    <name type="scientific">Trichococcus palustris</name>
    <dbReference type="NCBI Taxonomy" id="140314"/>
    <lineage>
        <taxon>Bacteria</taxon>
        <taxon>Bacillati</taxon>
        <taxon>Bacillota</taxon>
        <taxon>Bacilli</taxon>
        <taxon>Lactobacillales</taxon>
        <taxon>Carnobacteriaceae</taxon>
        <taxon>Trichococcus</taxon>
    </lineage>
</organism>
<accession>A0A143YMU7</accession>
<feature type="domain" description="Fumarate lyase N-terminal" evidence="7">
    <location>
        <begin position="17"/>
        <end position="301"/>
    </location>
</feature>
<dbReference type="PANTHER" id="PTHR43814:SF1">
    <property type="entry name" value="ARGININOSUCCINATE LYASE"/>
    <property type="match status" value="1"/>
</dbReference>
<proteinExistence type="inferred from homology"/>
<keyword evidence="10" id="KW-1185">Reference proteome</keyword>
<dbReference type="SUPFAM" id="SSF48557">
    <property type="entry name" value="L-aspartase-like"/>
    <property type="match status" value="1"/>
</dbReference>
<dbReference type="GO" id="GO:0004056">
    <property type="term" value="F:argininosuccinate lyase activity"/>
    <property type="evidence" value="ECO:0007669"/>
    <property type="project" value="UniProtKB-UniRule"/>
</dbReference>
<dbReference type="GO" id="GO:0042450">
    <property type="term" value="P:L-arginine biosynthetic process via ornithine"/>
    <property type="evidence" value="ECO:0007669"/>
    <property type="project" value="UniProtKB-UniRule"/>
</dbReference>
<name>A0A143YMU7_9LACT</name>
<evidence type="ECO:0000256" key="4">
    <source>
        <dbReference type="ARBA" id="ARBA00022605"/>
    </source>
</evidence>
<dbReference type="Gene3D" id="1.20.200.10">
    <property type="entry name" value="Fumarase/aspartase (Central domain)"/>
    <property type="match status" value="1"/>
</dbReference>
<dbReference type="AlphaFoldDB" id="A0A143YMU7"/>
<comment type="pathway">
    <text evidence="1 6">Amino-acid biosynthesis; L-arginine biosynthesis; L-arginine from L-ornithine and carbamoyl phosphate: step 3/3.</text>
</comment>
<comment type="subcellular location">
    <subcellularLocation>
        <location evidence="6">Cytoplasm</location>
    </subcellularLocation>
</comment>
<feature type="domain" description="Argininosuccinate lyase C-terminal" evidence="8">
    <location>
        <begin position="364"/>
        <end position="431"/>
    </location>
</feature>
<dbReference type="InterPro" id="IPR000362">
    <property type="entry name" value="Fumarate_lyase_fam"/>
</dbReference>
<dbReference type="NCBIfam" id="TIGR00838">
    <property type="entry name" value="argH"/>
    <property type="match status" value="1"/>
</dbReference>
<dbReference type="GO" id="GO:0005829">
    <property type="term" value="C:cytosol"/>
    <property type="evidence" value="ECO:0007669"/>
    <property type="project" value="TreeGrafter"/>
</dbReference>
<dbReference type="PANTHER" id="PTHR43814">
    <property type="entry name" value="ARGININOSUCCINATE LYASE"/>
    <property type="match status" value="1"/>
</dbReference>
<dbReference type="Gene3D" id="1.10.275.10">
    <property type="entry name" value="Fumarase/aspartase (N-terminal domain)"/>
    <property type="match status" value="1"/>
</dbReference>
<dbReference type="STRING" id="140314.SAMN04488076_11657"/>
<dbReference type="FunFam" id="1.10.40.30:FF:000001">
    <property type="entry name" value="Argininosuccinate lyase"/>
    <property type="match status" value="1"/>
</dbReference>
<dbReference type="CDD" id="cd01359">
    <property type="entry name" value="Argininosuccinate_lyase"/>
    <property type="match status" value="1"/>
</dbReference>
<dbReference type="EMBL" id="FJNE01000004">
    <property type="protein sequence ID" value="CZQ92840.1"/>
    <property type="molecule type" value="Genomic_DNA"/>
</dbReference>
<evidence type="ECO:0000313" key="10">
    <source>
        <dbReference type="Proteomes" id="UP000242754"/>
    </source>
</evidence>
<keyword evidence="3 6" id="KW-0055">Arginine biosynthesis</keyword>
<evidence type="ECO:0000256" key="5">
    <source>
        <dbReference type="ARBA" id="ARBA00023239"/>
    </source>
</evidence>
<evidence type="ECO:0000259" key="8">
    <source>
        <dbReference type="Pfam" id="PF14698"/>
    </source>
</evidence>
<evidence type="ECO:0000313" key="9">
    <source>
        <dbReference type="EMBL" id="CZQ92840.1"/>
    </source>
</evidence>
<dbReference type="RefSeq" id="WP_087033137.1">
    <property type="nucleotide sequence ID" value="NZ_FJNE01000004.1"/>
</dbReference>
<dbReference type="Pfam" id="PF00206">
    <property type="entry name" value="Lyase_1"/>
    <property type="match status" value="1"/>
</dbReference>
<dbReference type="PROSITE" id="PS00163">
    <property type="entry name" value="FUMARATE_LYASES"/>
    <property type="match status" value="1"/>
</dbReference>
<dbReference type="UniPathway" id="UPA00068">
    <property type="reaction ID" value="UER00114"/>
</dbReference>
<dbReference type="InterPro" id="IPR029419">
    <property type="entry name" value="Arg_succ_lyase_C"/>
</dbReference>
<evidence type="ECO:0000256" key="3">
    <source>
        <dbReference type="ARBA" id="ARBA00022571"/>
    </source>
</evidence>
<dbReference type="InterPro" id="IPR009049">
    <property type="entry name" value="Argininosuccinate_lyase"/>
</dbReference>